<dbReference type="InterPro" id="IPR052210">
    <property type="entry name" value="LysM1-like"/>
</dbReference>
<feature type="domain" description="LysM" evidence="6">
    <location>
        <begin position="133"/>
        <end position="181"/>
    </location>
</feature>
<feature type="domain" description="LysM" evidence="6">
    <location>
        <begin position="479"/>
        <end position="525"/>
    </location>
</feature>
<feature type="compositionally biased region" description="Polar residues" evidence="4">
    <location>
        <begin position="103"/>
        <end position="112"/>
    </location>
</feature>
<dbReference type="Pfam" id="PF01476">
    <property type="entry name" value="LysM"/>
    <property type="match status" value="1"/>
</dbReference>
<feature type="domain" description="LysM" evidence="6">
    <location>
        <begin position="302"/>
        <end position="349"/>
    </location>
</feature>
<dbReference type="PROSITE" id="PS51782">
    <property type="entry name" value="LYSM"/>
    <property type="match status" value="5"/>
</dbReference>
<evidence type="ECO:0000256" key="1">
    <source>
        <dbReference type="ARBA" id="ARBA00022669"/>
    </source>
</evidence>
<feature type="signal peptide" evidence="5">
    <location>
        <begin position="1"/>
        <end position="18"/>
    </location>
</feature>
<sequence length="527" mass="55303">MLLSTLSIVPLFSASVFARAHGILKRQSGQNGQDGPVDAGTAADCTYYDTALNNNYNCAYFENEWGVSHEDFVSYNPAVKEDCSGIKVGNSYCIEVNNGQPRPSSTIASGGNTPTAAPAPSPTQDGLIGSCTKFYFAKKGDNCDKIVANLGGTVSTSEFITWNPAVGDDCSGLWANTYYCIAIPGTPTAVPTTAVSTSKPSTATAPSPTQDGLISTCTNFYKTVKGDYCGKIVDAYGTFTIDQFTQWNPAVGEDCSGLWANTYYCVGVPGTPTVRPTSSAPATTTLAGPSPTQDGIVSTCSRYHKAVSGDTCAKIQTQYGIFSLTQFLNWNPAVGTDCSGLWLGYYYCIGLPSTPTTKPTTTTKAPNPTPTGPSPTQDGIIPTCQRFHLAVSGDTCAKIQTKYATFSLTQFLGWNPAVGSDCSGLWLGYYYCIGVPGTPTVKPTTSTAKPTTTTAAAPTGCTAAAPTPTQPGAICACKKWHQVASGNTCAAIQTRYSISAANFNRWNPQVGADCSSLWLGYNVCVSA</sequence>
<evidence type="ECO:0000256" key="2">
    <source>
        <dbReference type="ARBA" id="ARBA00022729"/>
    </source>
</evidence>
<evidence type="ECO:0000313" key="8">
    <source>
        <dbReference type="Proteomes" id="UP000624244"/>
    </source>
</evidence>
<feature type="domain" description="LysM" evidence="6">
    <location>
        <begin position="386"/>
        <end position="433"/>
    </location>
</feature>
<feature type="region of interest" description="Disordered" evidence="4">
    <location>
        <begin position="103"/>
        <end position="122"/>
    </location>
</feature>
<dbReference type="CDD" id="cd00118">
    <property type="entry name" value="LysM"/>
    <property type="match status" value="3"/>
</dbReference>
<dbReference type="InterPro" id="IPR036779">
    <property type="entry name" value="LysM_dom_sf"/>
</dbReference>
<evidence type="ECO:0000259" key="6">
    <source>
        <dbReference type="PROSITE" id="PS51782"/>
    </source>
</evidence>
<reference evidence="7" key="1">
    <citation type="submission" date="2019-11" db="EMBL/GenBank/DDBJ databases">
        <title>Bipolaris sorokiniana Genome sequencing.</title>
        <authorList>
            <person name="Wang H."/>
        </authorList>
    </citation>
    <scope>NUCLEOTIDE SEQUENCE</scope>
</reference>
<comment type="caution">
    <text evidence="7">The sequence shown here is derived from an EMBL/GenBank/DDBJ whole genome shotgun (WGS) entry which is preliminary data.</text>
</comment>
<dbReference type="Gene3D" id="3.10.350.10">
    <property type="entry name" value="LysM domain"/>
    <property type="match status" value="6"/>
</dbReference>
<protein>
    <recommendedName>
        <fullName evidence="6">LysM domain-containing protein</fullName>
    </recommendedName>
</protein>
<accession>A0A8H5Z6B4</accession>
<dbReference type="InterPro" id="IPR018392">
    <property type="entry name" value="LysM"/>
</dbReference>
<gene>
    <name evidence="7" type="ORF">GGP41_004934</name>
</gene>
<name>A0A8H5Z6B4_COCSA</name>
<dbReference type="EMBL" id="WNKQ01000026">
    <property type="protein sequence ID" value="KAF5844211.1"/>
    <property type="molecule type" value="Genomic_DNA"/>
</dbReference>
<dbReference type="Proteomes" id="UP000624244">
    <property type="component" value="Unassembled WGS sequence"/>
</dbReference>
<feature type="chain" id="PRO_5034654197" description="LysM domain-containing protein" evidence="5">
    <location>
        <begin position="19"/>
        <end position="527"/>
    </location>
</feature>
<dbReference type="PANTHER" id="PTHR34997">
    <property type="entry name" value="AM15"/>
    <property type="match status" value="1"/>
</dbReference>
<organism evidence="7 8">
    <name type="scientific">Cochliobolus sativus</name>
    <name type="common">Common root rot and spot blotch fungus</name>
    <name type="synonym">Bipolaris sorokiniana</name>
    <dbReference type="NCBI Taxonomy" id="45130"/>
    <lineage>
        <taxon>Eukaryota</taxon>
        <taxon>Fungi</taxon>
        <taxon>Dikarya</taxon>
        <taxon>Ascomycota</taxon>
        <taxon>Pezizomycotina</taxon>
        <taxon>Dothideomycetes</taxon>
        <taxon>Pleosporomycetidae</taxon>
        <taxon>Pleosporales</taxon>
        <taxon>Pleosporineae</taxon>
        <taxon>Pleosporaceae</taxon>
        <taxon>Bipolaris</taxon>
    </lineage>
</organism>
<dbReference type="SUPFAM" id="SSF54106">
    <property type="entry name" value="LysM domain"/>
    <property type="match status" value="3"/>
</dbReference>
<dbReference type="GO" id="GO:0008061">
    <property type="term" value="F:chitin binding"/>
    <property type="evidence" value="ECO:0007669"/>
    <property type="project" value="UniProtKB-KW"/>
</dbReference>
<feature type="domain" description="LysM" evidence="6">
    <location>
        <begin position="219"/>
        <end position="266"/>
    </location>
</feature>
<keyword evidence="3" id="KW-0843">Virulence</keyword>
<evidence type="ECO:0000256" key="3">
    <source>
        <dbReference type="ARBA" id="ARBA00023026"/>
    </source>
</evidence>
<evidence type="ECO:0000256" key="5">
    <source>
        <dbReference type="SAM" id="SignalP"/>
    </source>
</evidence>
<evidence type="ECO:0000313" key="7">
    <source>
        <dbReference type="EMBL" id="KAF5844211.1"/>
    </source>
</evidence>
<keyword evidence="2 5" id="KW-0732">Signal</keyword>
<dbReference type="PANTHER" id="PTHR34997:SF2">
    <property type="entry name" value="LYSM DOMAIN-CONTAINING PROTEIN-RELATED"/>
    <property type="match status" value="1"/>
</dbReference>
<dbReference type="SMART" id="SM00257">
    <property type="entry name" value="LysM"/>
    <property type="match status" value="5"/>
</dbReference>
<feature type="compositionally biased region" description="Low complexity" evidence="4">
    <location>
        <begin position="357"/>
        <end position="366"/>
    </location>
</feature>
<evidence type="ECO:0000256" key="4">
    <source>
        <dbReference type="SAM" id="MobiDB-lite"/>
    </source>
</evidence>
<feature type="region of interest" description="Disordered" evidence="4">
    <location>
        <begin position="357"/>
        <end position="377"/>
    </location>
</feature>
<proteinExistence type="predicted"/>
<keyword evidence="1" id="KW-0147">Chitin-binding</keyword>
<dbReference type="AlphaFoldDB" id="A0A8H5Z6B4"/>